<dbReference type="Proteomes" id="UP000793456">
    <property type="component" value="Chromosome XV"/>
</dbReference>
<proteinExistence type="predicted"/>
<comment type="caution">
    <text evidence="1">The sequence shown here is derived from an EMBL/GenBank/DDBJ whole genome shotgun (WGS) entry which is preliminary data.</text>
</comment>
<name>A0ACD3QQX3_LARCR</name>
<keyword evidence="2" id="KW-1185">Reference proteome</keyword>
<protein>
    <submittedName>
        <fullName evidence="1">Uncharacterized protein</fullName>
    </submittedName>
</protein>
<organism evidence="1 2">
    <name type="scientific">Larimichthys crocea</name>
    <name type="common">Large yellow croaker</name>
    <name type="synonym">Pseudosciaena crocea</name>
    <dbReference type="NCBI Taxonomy" id="215358"/>
    <lineage>
        <taxon>Eukaryota</taxon>
        <taxon>Metazoa</taxon>
        <taxon>Chordata</taxon>
        <taxon>Craniata</taxon>
        <taxon>Vertebrata</taxon>
        <taxon>Euteleostomi</taxon>
        <taxon>Actinopterygii</taxon>
        <taxon>Neopterygii</taxon>
        <taxon>Teleostei</taxon>
        <taxon>Neoteleostei</taxon>
        <taxon>Acanthomorphata</taxon>
        <taxon>Eupercaria</taxon>
        <taxon>Sciaenidae</taxon>
        <taxon>Larimichthys</taxon>
    </lineage>
</organism>
<evidence type="ECO:0000313" key="1">
    <source>
        <dbReference type="EMBL" id="TMS09570.1"/>
    </source>
</evidence>
<sequence>MLQDCEDGGRSEVVDREERSSALSDSFSDKINNLKQEMHTNEAFQLSPITVHTHQILLFTPAFTYPATLTPHFFHCRGGLRSADVRILRQLVAVHEGIEAMRWLMEERDNLASRDSSLTGSLSSLVTVEEHGPSMSPYRESLSPTQDLTETTGEESEDHPPHTDHGDSTHKSYLSPEFTRASPPSPSSKFEVNCSTQGRHDQASSSPANGLVSASLPKSQPQDLDIKDGAKTIRRALLRSRRASRPVIVDNGSFARH</sequence>
<dbReference type="EMBL" id="CM011688">
    <property type="protein sequence ID" value="TMS09570.1"/>
    <property type="molecule type" value="Genomic_DNA"/>
</dbReference>
<accession>A0ACD3QQX3</accession>
<reference evidence="1" key="1">
    <citation type="submission" date="2018-11" db="EMBL/GenBank/DDBJ databases">
        <title>The sequence and de novo assembly of Larimichthys crocea genome using PacBio and Hi-C technologies.</title>
        <authorList>
            <person name="Xu P."/>
            <person name="Chen B."/>
            <person name="Zhou Z."/>
            <person name="Ke Q."/>
            <person name="Wu Y."/>
            <person name="Bai H."/>
            <person name="Pu F."/>
        </authorList>
    </citation>
    <scope>NUCLEOTIDE SEQUENCE</scope>
    <source>
        <tissue evidence="1">Muscle</tissue>
    </source>
</reference>
<evidence type="ECO:0000313" key="2">
    <source>
        <dbReference type="Proteomes" id="UP000793456"/>
    </source>
</evidence>
<gene>
    <name evidence="1" type="ORF">E3U43_002229</name>
</gene>